<dbReference type="InterPro" id="IPR036005">
    <property type="entry name" value="Creatinase/aminopeptidase-like"/>
</dbReference>
<evidence type="ECO:0000313" key="8">
    <source>
        <dbReference type="Proteomes" id="UP000253529"/>
    </source>
</evidence>
<dbReference type="InterPro" id="IPR032416">
    <property type="entry name" value="Peptidase_M24_C"/>
</dbReference>
<feature type="domain" description="Peptidase M24 C-terminal" evidence="6">
    <location>
        <begin position="545"/>
        <end position="602"/>
    </location>
</feature>
<dbReference type="Pfam" id="PF01321">
    <property type="entry name" value="Creatinase_N"/>
    <property type="match status" value="1"/>
</dbReference>
<reference evidence="7 8" key="1">
    <citation type="submission" date="2018-06" db="EMBL/GenBank/DDBJ databases">
        <title>Genomic Encyclopedia of Type Strains, Phase IV (KMG-IV): sequencing the most valuable type-strain genomes for metagenomic binning, comparative biology and taxonomic classification.</title>
        <authorList>
            <person name="Goeker M."/>
        </authorList>
    </citation>
    <scope>NUCLEOTIDE SEQUENCE [LARGE SCALE GENOMIC DNA]</scope>
    <source>
        <strain evidence="7 8">DSM 24875</strain>
    </source>
</reference>
<feature type="domain" description="Creatinase N-terminal" evidence="5">
    <location>
        <begin position="21"/>
        <end position="151"/>
    </location>
</feature>
<evidence type="ECO:0000256" key="3">
    <source>
        <dbReference type="ARBA" id="ARBA00022801"/>
    </source>
</evidence>
<dbReference type="EMBL" id="QNRK01000005">
    <property type="protein sequence ID" value="RBP16390.1"/>
    <property type="molecule type" value="Genomic_DNA"/>
</dbReference>
<dbReference type="AlphaFoldDB" id="A0A366FQS3"/>
<keyword evidence="7" id="KW-0031">Aminopeptidase</keyword>
<evidence type="ECO:0000313" key="7">
    <source>
        <dbReference type="EMBL" id="RBP16390.1"/>
    </source>
</evidence>
<keyword evidence="2" id="KW-0479">Metal-binding</keyword>
<dbReference type="Pfam" id="PF00557">
    <property type="entry name" value="Peptidase_M24"/>
    <property type="match status" value="1"/>
</dbReference>
<dbReference type="SUPFAM" id="SSF53092">
    <property type="entry name" value="Creatinase/prolidase N-terminal domain"/>
    <property type="match status" value="2"/>
</dbReference>
<dbReference type="CDD" id="cd01085">
    <property type="entry name" value="APP"/>
    <property type="match status" value="1"/>
</dbReference>
<keyword evidence="3" id="KW-0378">Hydrolase</keyword>
<dbReference type="GO" id="GO:0005737">
    <property type="term" value="C:cytoplasm"/>
    <property type="evidence" value="ECO:0007669"/>
    <property type="project" value="UniProtKB-ARBA"/>
</dbReference>
<dbReference type="Pfam" id="PF16189">
    <property type="entry name" value="Creatinase_N_2"/>
    <property type="match status" value="1"/>
</dbReference>
<dbReference type="Proteomes" id="UP000253529">
    <property type="component" value="Unassembled WGS sequence"/>
</dbReference>
<evidence type="ECO:0000256" key="1">
    <source>
        <dbReference type="ARBA" id="ARBA00008766"/>
    </source>
</evidence>
<dbReference type="RefSeq" id="WP_113888204.1">
    <property type="nucleotide sequence ID" value="NZ_QNRK01000005.1"/>
</dbReference>
<comment type="similarity">
    <text evidence="1">Belongs to the peptidase M24B family.</text>
</comment>
<evidence type="ECO:0000259" key="4">
    <source>
        <dbReference type="Pfam" id="PF00557"/>
    </source>
</evidence>
<proteinExistence type="inferred from homology"/>
<comment type="caution">
    <text evidence="7">The sequence shown here is derived from an EMBL/GenBank/DDBJ whole genome shotgun (WGS) entry which is preliminary data.</text>
</comment>
<evidence type="ECO:0000256" key="2">
    <source>
        <dbReference type="ARBA" id="ARBA00022723"/>
    </source>
</evidence>
<dbReference type="Pfam" id="PF16188">
    <property type="entry name" value="Peptidase_M24_C"/>
    <property type="match status" value="1"/>
</dbReference>
<protein>
    <submittedName>
        <fullName evidence="7">Xaa-Pro aminopeptidase</fullName>
    </submittedName>
</protein>
<dbReference type="Gene3D" id="3.40.350.10">
    <property type="entry name" value="Creatinase/prolidase N-terminal domain"/>
    <property type="match status" value="2"/>
</dbReference>
<organism evidence="7 8">
    <name type="scientific">Roseiarcus fermentans</name>
    <dbReference type="NCBI Taxonomy" id="1473586"/>
    <lineage>
        <taxon>Bacteria</taxon>
        <taxon>Pseudomonadati</taxon>
        <taxon>Pseudomonadota</taxon>
        <taxon>Alphaproteobacteria</taxon>
        <taxon>Hyphomicrobiales</taxon>
        <taxon>Roseiarcaceae</taxon>
        <taxon>Roseiarcus</taxon>
    </lineage>
</organism>
<gene>
    <name evidence="7" type="ORF">DFR50_10531</name>
</gene>
<keyword evidence="8" id="KW-1185">Reference proteome</keyword>
<feature type="domain" description="Peptidase M24" evidence="4">
    <location>
        <begin position="324"/>
        <end position="534"/>
    </location>
</feature>
<name>A0A366FQS3_9HYPH</name>
<dbReference type="InterPro" id="IPR000994">
    <property type="entry name" value="Pept_M24"/>
</dbReference>
<evidence type="ECO:0000259" key="5">
    <source>
        <dbReference type="Pfam" id="PF01321"/>
    </source>
</evidence>
<dbReference type="SUPFAM" id="SSF55920">
    <property type="entry name" value="Creatinase/aminopeptidase"/>
    <property type="match status" value="1"/>
</dbReference>
<accession>A0A366FQS3</accession>
<dbReference type="GO" id="GO:0046872">
    <property type="term" value="F:metal ion binding"/>
    <property type="evidence" value="ECO:0007669"/>
    <property type="project" value="UniProtKB-KW"/>
</dbReference>
<dbReference type="InterPro" id="IPR000587">
    <property type="entry name" value="Creatinase_N"/>
</dbReference>
<dbReference type="InterPro" id="IPR029149">
    <property type="entry name" value="Creatin/AminoP/Spt16_N"/>
</dbReference>
<dbReference type="Gene3D" id="3.90.230.10">
    <property type="entry name" value="Creatinase/methionine aminopeptidase superfamily"/>
    <property type="match status" value="1"/>
</dbReference>
<dbReference type="OrthoDB" id="9806388at2"/>
<dbReference type="InterPro" id="IPR033740">
    <property type="entry name" value="Pept_M24B"/>
</dbReference>
<dbReference type="GO" id="GO:0070006">
    <property type="term" value="F:metalloaminopeptidase activity"/>
    <property type="evidence" value="ECO:0007669"/>
    <property type="project" value="InterPro"/>
</dbReference>
<dbReference type="InterPro" id="IPR050422">
    <property type="entry name" value="X-Pro_aminopeptidase_P"/>
</dbReference>
<sequence length="617" mass="66555">MFESRFQSFADIGGPTNGAVRAAELRRALDAQSLDGFIVPRADEHQNEYVPANAERLLWLTGFAGSAGAAIVLKDRAAVFVDGRYTEQAKAQVDGSVFEVRHGVEEPPTEWLSRALKAGQRFGYDPRLHTPDFVRRLAAACEAAGAELVAAAQNPVDSIWLDRPESPAGPVTEHKTQFAGEPAAAKVTRVREALGRNDGVLVSDPHNLAWLFNIRGADVSHTPLPLGYAYVPRDGRPTLLLDSRKLSAAIRDGLGEHAELAEPDTVVPLMERLGRQGARVLFDGATAPALLTQTLERAGGKADVGADPIGLMKAAKNKAELDGARAAHERDGAALTRFLAWFDAEAPRGRLTEIDAVQALESFRRATGALKDISFPTIAAAGPHSAMPHYRVSAASNRKIESGVFLVDSGGQYEDGTTDVTRTIAVGRPTALMRDRFTRVLKGHIAIAKAVFPRGTSGAQIDALARRPLWEAGLDFDHGTGHGVGSYLSVHEGPQRISKTGTVALAPGMILSNEPGYYAAGAFGIRTENLMVVEPRAIAGAERDMLGFETLTLAPIDLRLVDWKLLDACEIKWLDGYHARVRKTLSPQLDTAARRWLHEATSRRLGIRSRRGSEPAT</sequence>
<dbReference type="PANTHER" id="PTHR43763">
    <property type="entry name" value="XAA-PRO AMINOPEPTIDASE 1"/>
    <property type="match status" value="1"/>
</dbReference>
<dbReference type="PANTHER" id="PTHR43763:SF6">
    <property type="entry name" value="XAA-PRO AMINOPEPTIDASE 1"/>
    <property type="match status" value="1"/>
</dbReference>
<keyword evidence="7" id="KW-0645">Protease</keyword>
<dbReference type="FunFam" id="3.90.230.10:FF:000009">
    <property type="entry name" value="xaa-Pro aminopeptidase 2"/>
    <property type="match status" value="1"/>
</dbReference>
<evidence type="ECO:0000259" key="6">
    <source>
        <dbReference type="Pfam" id="PF16188"/>
    </source>
</evidence>